<keyword evidence="2" id="KW-0812">Transmembrane</keyword>
<dbReference type="KEGG" id="ehx:EMIHUDRAFT_462005"/>
<evidence type="ECO:0000313" key="3">
    <source>
        <dbReference type="EnsemblProtists" id="EOD05453"/>
    </source>
</evidence>
<evidence type="ECO:0008006" key="5">
    <source>
        <dbReference type="Google" id="ProtNLM"/>
    </source>
</evidence>
<name>A0A0D3I2G8_EMIH1</name>
<dbReference type="RefSeq" id="XP_005757882.1">
    <property type="nucleotide sequence ID" value="XM_005757825.1"/>
</dbReference>
<keyword evidence="2" id="KW-0472">Membrane</keyword>
<accession>A0A0D3I2G8</accession>
<protein>
    <recommendedName>
        <fullName evidence="5">Glycosyl transferase CAP10 domain-containing protein</fullName>
    </recommendedName>
</protein>
<feature type="transmembrane region" description="Helical" evidence="2">
    <location>
        <begin position="28"/>
        <end position="54"/>
    </location>
</feature>
<dbReference type="PRINTS" id="PR01217">
    <property type="entry name" value="PRICHEXTENSN"/>
</dbReference>
<dbReference type="Proteomes" id="UP000013827">
    <property type="component" value="Unassembled WGS sequence"/>
</dbReference>
<evidence type="ECO:0000256" key="2">
    <source>
        <dbReference type="SAM" id="Phobius"/>
    </source>
</evidence>
<feature type="region of interest" description="Disordered" evidence="1">
    <location>
        <begin position="57"/>
        <end position="132"/>
    </location>
</feature>
<dbReference type="GeneID" id="17251546"/>
<dbReference type="HOGENOM" id="CLU_461882_0_0_1"/>
<feature type="compositionally biased region" description="Low complexity" evidence="1">
    <location>
        <begin position="435"/>
        <end position="449"/>
    </location>
</feature>
<feature type="compositionally biased region" description="Pro residues" evidence="1">
    <location>
        <begin position="57"/>
        <end position="111"/>
    </location>
</feature>
<feature type="region of interest" description="Disordered" evidence="1">
    <location>
        <begin position="435"/>
        <end position="455"/>
    </location>
</feature>
<sequence>MPDVEAGNVAGGVQGQIKQQLFGRCYRLIILGLCLLVTGMTIAVGALAGELVVLRTPSPPPPPSPSPPPPPPSPSPPPPPPSPSPPPPWWHQPPPPPPPSPSPPPPPPSHSSPPLDARMCEDGSSVALPQDLGGDVPSILVDGTYYAWASPCSGGCSSINDLLGWYYCSETEWASRPSNSALWAQGEASCAVGAGGGGGSEGSEDGIEEGIASIEGRLEGLGASRGHRDVTAQAAASADAPYVLLGVISNPPNFKQRALLRRFNAQTGGRRGDGRVPGRGPQVGVEFVVGSEHHKTPPARLSQKLAAEADQFGDLRFVAAREAIPNACGGGWGGPLDAIRQMEDPANHCARAEGPFPQGTGTLTCMSRALALLTARDERFGEWLAVARARNDYGAPCQTAAACAAHPPATHMWHHEDAGVSYNVWRSLARGIAASTGDGSPSAPPAGAAQGAGGGAGGGVGGRKVYVVHLPEKGWFWPWFNEAAFSPPMSAKAIVVHKVVDEALWARVRAAWDVAAPLPRVVADCSQTCASWGWTRARVACDAPPPLPERPAGSWRGYVPRWNGTLCPLTPARHFECCFLREAKEGEARAV</sequence>
<evidence type="ECO:0000313" key="4">
    <source>
        <dbReference type="Proteomes" id="UP000013827"/>
    </source>
</evidence>
<proteinExistence type="predicted"/>
<dbReference type="AlphaFoldDB" id="A0A0D3I2G8"/>
<reference evidence="4" key="1">
    <citation type="journal article" date="2013" name="Nature">
        <title>Pan genome of the phytoplankton Emiliania underpins its global distribution.</title>
        <authorList>
            <person name="Read B.A."/>
            <person name="Kegel J."/>
            <person name="Klute M.J."/>
            <person name="Kuo A."/>
            <person name="Lefebvre S.C."/>
            <person name="Maumus F."/>
            <person name="Mayer C."/>
            <person name="Miller J."/>
            <person name="Monier A."/>
            <person name="Salamov A."/>
            <person name="Young J."/>
            <person name="Aguilar M."/>
            <person name="Claverie J.M."/>
            <person name="Frickenhaus S."/>
            <person name="Gonzalez K."/>
            <person name="Herman E.K."/>
            <person name="Lin Y.C."/>
            <person name="Napier J."/>
            <person name="Ogata H."/>
            <person name="Sarno A.F."/>
            <person name="Shmutz J."/>
            <person name="Schroeder D."/>
            <person name="de Vargas C."/>
            <person name="Verret F."/>
            <person name="von Dassow P."/>
            <person name="Valentin K."/>
            <person name="Van de Peer Y."/>
            <person name="Wheeler G."/>
            <person name="Dacks J.B."/>
            <person name="Delwiche C.F."/>
            <person name="Dyhrman S.T."/>
            <person name="Glockner G."/>
            <person name="John U."/>
            <person name="Richards T."/>
            <person name="Worden A.Z."/>
            <person name="Zhang X."/>
            <person name="Grigoriev I.V."/>
            <person name="Allen A.E."/>
            <person name="Bidle K."/>
            <person name="Borodovsky M."/>
            <person name="Bowler C."/>
            <person name="Brownlee C."/>
            <person name="Cock J.M."/>
            <person name="Elias M."/>
            <person name="Gladyshev V.N."/>
            <person name="Groth M."/>
            <person name="Guda C."/>
            <person name="Hadaegh A."/>
            <person name="Iglesias-Rodriguez M.D."/>
            <person name="Jenkins J."/>
            <person name="Jones B.M."/>
            <person name="Lawson T."/>
            <person name="Leese F."/>
            <person name="Lindquist E."/>
            <person name="Lobanov A."/>
            <person name="Lomsadze A."/>
            <person name="Malik S.B."/>
            <person name="Marsh M.E."/>
            <person name="Mackinder L."/>
            <person name="Mock T."/>
            <person name="Mueller-Roeber B."/>
            <person name="Pagarete A."/>
            <person name="Parker M."/>
            <person name="Probert I."/>
            <person name="Quesneville H."/>
            <person name="Raines C."/>
            <person name="Rensing S.A."/>
            <person name="Riano-Pachon D.M."/>
            <person name="Richier S."/>
            <person name="Rokitta S."/>
            <person name="Shiraiwa Y."/>
            <person name="Soanes D.M."/>
            <person name="van der Giezen M."/>
            <person name="Wahlund T.M."/>
            <person name="Williams B."/>
            <person name="Wilson W."/>
            <person name="Wolfe G."/>
            <person name="Wurch L.L."/>
        </authorList>
    </citation>
    <scope>NUCLEOTIDE SEQUENCE</scope>
</reference>
<reference evidence="3" key="2">
    <citation type="submission" date="2024-10" db="UniProtKB">
        <authorList>
            <consortium name="EnsemblProtists"/>
        </authorList>
    </citation>
    <scope>IDENTIFICATION</scope>
</reference>
<organism evidence="3 4">
    <name type="scientific">Emiliania huxleyi (strain CCMP1516)</name>
    <dbReference type="NCBI Taxonomy" id="280463"/>
    <lineage>
        <taxon>Eukaryota</taxon>
        <taxon>Haptista</taxon>
        <taxon>Haptophyta</taxon>
        <taxon>Prymnesiophyceae</taxon>
        <taxon>Isochrysidales</taxon>
        <taxon>Noelaerhabdaceae</taxon>
        <taxon>Emiliania</taxon>
    </lineage>
</organism>
<keyword evidence="4" id="KW-1185">Reference proteome</keyword>
<dbReference type="PaxDb" id="2903-EOD05453"/>
<keyword evidence="2" id="KW-1133">Transmembrane helix</keyword>
<evidence type="ECO:0000256" key="1">
    <source>
        <dbReference type="SAM" id="MobiDB-lite"/>
    </source>
</evidence>
<dbReference type="EnsemblProtists" id="EOD05453">
    <property type="protein sequence ID" value="EOD05453"/>
    <property type="gene ID" value="EMIHUDRAFT_462005"/>
</dbReference>